<keyword evidence="3" id="KW-1185">Reference proteome</keyword>
<evidence type="ECO:0000256" key="1">
    <source>
        <dbReference type="SAM" id="MobiDB-lite"/>
    </source>
</evidence>
<name>A0ABQ6K8Y7_9MICO</name>
<feature type="compositionally biased region" description="Basic and acidic residues" evidence="1">
    <location>
        <begin position="58"/>
        <end position="79"/>
    </location>
</feature>
<protein>
    <submittedName>
        <fullName evidence="2">Uncharacterized protein</fullName>
    </submittedName>
</protein>
<evidence type="ECO:0000313" key="2">
    <source>
        <dbReference type="EMBL" id="GMA95455.1"/>
    </source>
</evidence>
<dbReference type="Proteomes" id="UP001157034">
    <property type="component" value="Unassembled WGS sequence"/>
</dbReference>
<comment type="caution">
    <text evidence="2">The sequence shown here is derived from an EMBL/GenBank/DDBJ whole genome shotgun (WGS) entry which is preliminary data.</text>
</comment>
<evidence type="ECO:0000313" key="3">
    <source>
        <dbReference type="Proteomes" id="UP001157034"/>
    </source>
</evidence>
<feature type="compositionally biased region" description="Polar residues" evidence="1">
    <location>
        <begin position="103"/>
        <end position="128"/>
    </location>
</feature>
<proteinExistence type="predicted"/>
<reference evidence="3" key="1">
    <citation type="journal article" date="2019" name="Int. J. Syst. Evol. Microbiol.">
        <title>The Global Catalogue of Microorganisms (GCM) 10K type strain sequencing project: providing services to taxonomists for standard genome sequencing and annotation.</title>
        <authorList>
            <consortium name="The Broad Institute Genomics Platform"/>
            <consortium name="The Broad Institute Genome Sequencing Center for Infectious Disease"/>
            <person name="Wu L."/>
            <person name="Ma J."/>
        </authorList>
    </citation>
    <scope>NUCLEOTIDE SEQUENCE [LARGE SCALE GENOMIC DNA]</scope>
    <source>
        <strain evidence="3">NBRC 108894</strain>
    </source>
</reference>
<sequence>MPATMNISSRITVKFDRVSSNTAWGDAIPIATASIARRPRAAGVARQRHREGEDELRDEQPAADERIDQQEHDRVRNEERDDGDLVPARRVAEEVAGEGGRQGSQHTASRSVTAQMPADQTSRRSGTSLCGGVVPAVGTPPDPGALKLPLRLLECVSFA</sequence>
<organism evidence="2 3">
    <name type="scientific">Pseudolysinimonas kribbensis</name>
    <dbReference type="NCBI Taxonomy" id="433641"/>
    <lineage>
        <taxon>Bacteria</taxon>
        <taxon>Bacillati</taxon>
        <taxon>Actinomycetota</taxon>
        <taxon>Actinomycetes</taxon>
        <taxon>Micrococcales</taxon>
        <taxon>Microbacteriaceae</taxon>
        <taxon>Pseudolysinimonas</taxon>
    </lineage>
</organism>
<accession>A0ABQ6K8Y7</accession>
<gene>
    <name evidence="2" type="ORF">GCM10025881_22790</name>
</gene>
<feature type="region of interest" description="Disordered" evidence="1">
    <location>
        <begin position="36"/>
        <end position="144"/>
    </location>
</feature>
<dbReference type="EMBL" id="BSVB01000001">
    <property type="protein sequence ID" value="GMA95455.1"/>
    <property type="molecule type" value="Genomic_DNA"/>
</dbReference>